<evidence type="ECO:0000313" key="5">
    <source>
        <dbReference type="Proteomes" id="UP000275408"/>
    </source>
</evidence>
<keyword evidence="2" id="KW-1133">Transmembrane helix</keyword>
<dbReference type="Pfam" id="PF07885">
    <property type="entry name" value="Ion_trans_2"/>
    <property type="match status" value="1"/>
</dbReference>
<dbReference type="SUPFAM" id="SSF81324">
    <property type="entry name" value="Voltage-gated potassium channels"/>
    <property type="match status" value="1"/>
</dbReference>
<feature type="region of interest" description="Disordered" evidence="1">
    <location>
        <begin position="57"/>
        <end position="77"/>
    </location>
</feature>
<feature type="domain" description="Potassium channel" evidence="3">
    <location>
        <begin position="201"/>
        <end position="255"/>
    </location>
</feature>
<dbReference type="AlphaFoldDB" id="A0A3M6U2M7"/>
<dbReference type="InterPro" id="IPR013099">
    <property type="entry name" value="K_chnl_dom"/>
</dbReference>
<keyword evidence="2" id="KW-0472">Membrane</keyword>
<reference evidence="4 5" key="1">
    <citation type="journal article" date="2018" name="Sci. Rep.">
        <title>Comparative analysis of the Pocillopora damicornis genome highlights role of immune system in coral evolution.</title>
        <authorList>
            <person name="Cunning R."/>
            <person name="Bay R.A."/>
            <person name="Gillette P."/>
            <person name="Baker A.C."/>
            <person name="Traylor-Knowles N."/>
        </authorList>
    </citation>
    <scope>NUCLEOTIDE SEQUENCE [LARGE SCALE GENOMIC DNA]</scope>
    <source>
        <strain evidence="4">RSMAS</strain>
        <tissue evidence="4">Whole animal</tissue>
    </source>
</reference>
<name>A0A3M6U2M7_POCDA</name>
<feature type="transmembrane region" description="Helical" evidence="2">
    <location>
        <begin position="226"/>
        <end position="250"/>
    </location>
</feature>
<evidence type="ECO:0000256" key="2">
    <source>
        <dbReference type="SAM" id="Phobius"/>
    </source>
</evidence>
<dbReference type="STRING" id="46731.A0A3M6U2M7"/>
<evidence type="ECO:0000256" key="1">
    <source>
        <dbReference type="SAM" id="MobiDB-lite"/>
    </source>
</evidence>
<dbReference type="Gene3D" id="1.10.287.70">
    <property type="match status" value="1"/>
</dbReference>
<keyword evidence="5" id="KW-1185">Reference proteome</keyword>
<evidence type="ECO:0000313" key="4">
    <source>
        <dbReference type="EMBL" id="RMX47809.1"/>
    </source>
</evidence>
<gene>
    <name evidence="4" type="ORF">pdam_00008566</name>
</gene>
<accession>A0A3M6U2M7</accession>
<evidence type="ECO:0000259" key="3">
    <source>
        <dbReference type="Pfam" id="PF07885"/>
    </source>
</evidence>
<organism evidence="4 5">
    <name type="scientific">Pocillopora damicornis</name>
    <name type="common">Cauliflower coral</name>
    <name type="synonym">Millepora damicornis</name>
    <dbReference type="NCBI Taxonomy" id="46731"/>
    <lineage>
        <taxon>Eukaryota</taxon>
        <taxon>Metazoa</taxon>
        <taxon>Cnidaria</taxon>
        <taxon>Anthozoa</taxon>
        <taxon>Hexacorallia</taxon>
        <taxon>Scleractinia</taxon>
        <taxon>Astrocoeniina</taxon>
        <taxon>Pocilloporidae</taxon>
        <taxon>Pocillopora</taxon>
    </lineage>
</organism>
<dbReference type="EMBL" id="RCHS01002370">
    <property type="protein sequence ID" value="RMX47809.1"/>
    <property type="molecule type" value="Genomic_DNA"/>
</dbReference>
<proteinExistence type="predicted"/>
<comment type="caution">
    <text evidence="4">The sequence shown here is derived from an EMBL/GenBank/DDBJ whole genome shotgun (WGS) entry which is preliminary data.</text>
</comment>
<keyword evidence="2" id="KW-0812">Transmembrane</keyword>
<sequence>MKIIDTVVFAFHPFLVAGYDIDFLSVSLLEKDNSTTCQDKSNGNKIFITPPYIYNDRDSATERNHSRGVQPGGAGEKPAFANETKLKGIVYELFNKGLKICWVIEDPESMIYNTNATEDLQQLDQTIVKKKADTAMPMQSNEGGKYSGYEYVQRTTEVAFTGLSCGCYARYMACFRDSAADDRLSESDAIGNHFPCSFVQEVMEGIWWSIVNMSAVGYGNTIPKSYLARLFGILWILIDLVLCSFFTATFTRVLTLSSIKENLYLELRYVAVLADCHAYDEALKHTADVNDYTDFYQMYKAFMENREVEGIWRTYTLPHTSCTTLVTLGG</sequence>
<dbReference type="Proteomes" id="UP000275408">
    <property type="component" value="Unassembled WGS sequence"/>
</dbReference>
<protein>
    <recommendedName>
        <fullName evidence="3">Potassium channel domain-containing protein</fullName>
    </recommendedName>
</protein>